<comment type="caution">
    <text evidence="2">The sequence shown here is derived from an EMBL/GenBank/DDBJ whole genome shotgun (WGS) entry which is preliminary data.</text>
</comment>
<protein>
    <submittedName>
        <fullName evidence="2">Putative transposase</fullName>
    </submittedName>
</protein>
<sequence length="221" mass="25206">MARPKRVFLPGVPLHIVDRGNARQRCFFDDRDRVHYLDHLRTAAAEKRCAVHAYVLMTNHVHLLVTPEVPDGVPAMMKSIAQCHAQYINWRYRRTGGLWEGRYKAAHIESETYLLICQRYIELNPLRAKMVEFPGQYRWSSYRRNADGRPDPLVTQHELYRSLGVDGAARCGHYRDLFAQPLSTKDVAFIRAATNAEFAVGGQAFLKRIAGLRDGACGPAR</sequence>
<dbReference type="AlphaFoldDB" id="A0A562PSU2"/>
<dbReference type="InterPro" id="IPR002686">
    <property type="entry name" value="Transposase_17"/>
</dbReference>
<dbReference type="SUPFAM" id="SSF143422">
    <property type="entry name" value="Transposase IS200-like"/>
    <property type="match status" value="1"/>
</dbReference>
<proteinExistence type="predicted"/>
<dbReference type="PANTHER" id="PTHR34322:SF2">
    <property type="entry name" value="TRANSPOSASE IS200-LIKE DOMAIN-CONTAINING PROTEIN"/>
    <property type="match status" value="1"/>
</dbReference>
<evidence type="ECO:0000259" key="1">
    <source>
        <dbReference type="SMART" id="SM01321"/>
    </source>
</evidence>
<reference evidence="2 3" key="1">
    <citation type="journal article" date="2015" name="Stand. Genomic Sci.">
        <title>Genomic Encyclopedia of Bacterial and Archaeal Type Strains, Phase III: the genomes of soil and plant-associated and newly described type strains.</title>
        <authorList>
            <person name="Whitman W.B."/>
            <person name="Woyke T."/>
            <person name="Klenk H.P."/>
            <person name="Zhou Y."/>
            <person name="Lilburn T.G."/>
            <person name="Beck B.J."/>
            <person name="De Vos P."/>
            <person name="Vandamme P."/>
            <person name="Eisen J.A."/>
            <person name="Garrity G."/>
            <person name="Hugenholtz P."/>
            <person name="Kyrpides N.C."/>
        </authorList>
    </citation>
    <scope>NUCLEOTIDE SEQUENCE [LARGE SCALE GENOMIC DNA]</scope>
    <source>
        <strain evidence="2 3">CGMCC 1.10685</strain>
    </source>
</reference>
<evidence type="ECO:0000313" key="3">
    <source>
        <dbReference type="Proteomes" id="UP000315112"/>
    </source>
</evidence>
<dbReference type="PANTHER" id="PTHR34322">
    <property type="entry name" value="TRANSPOSASE, Y1_TNP DOMAIN-CONTAINING"/>
    <property type="match status" value="1"/>
</dbReference>
<name>A0A562PSU2_9BURK</name>
<dbReference type="GO" id="GO:0004803">
    <property type="term" value="F:transposase activity"/>
    <property type="evidence" value="ECO:0007669"/>
    <property type="project" value="InterPro"/>
</dbReference>
<organism evidence="2 3">
    <name type="scientific">Pseudoduganella flava</name>
    <dbReference type="NCBI Taxonomy" id="871742"/>
    <lineage>
        <taxon>Bacteria</taxon>
        <taxon>Pseudomonadati</taxon>
        <taxon>Pseudomonadota</taxon>
        <taxon>Betaproteobacteria</taxon>
        <taxon>Burkholderiales</taxon>
        <taxon>Oxalobacteraceae</taxon>
        <taxon>Telluria group</taxon>
        <taxon>Pseudoduganella</taxon>
    </lineage>
</organism>
<dbReference type="Proteomes" id="UP000315112">
    <property type="component" value="Unassembled WGS sequence"/>
</dbReference>
<accession>A0A562PSU2</accession>
<dbReference type="RefSeq" id="WP_229418745.1">
    <property type="nucleotide sequence ID" value="NZ_CP046904.1"/>
</dbReference>
<dbReference type="GO" id="GO:0003677">
    <property type="term" value="F:DNA binding"/>
    <property type="evidence" value="ECO:0007669"/>
    <property type="project" value="InterPro"/>
</dbReference>
<dbReference type="GO" id="GO:0006313">
    <property type="term" value="P:DNA transposition"/>
    <property type="evidence" value="ECO:0007669"/>
    <property type="project" value="InterPro"/>
</dbReference>
<dbReference type="Gene3D" id="3.30.70.1290">
    <property type="entry name" value="Transposase IS200-like"/>
    <property type="match status" value="1"/>
</dbReference>
<dbReference type="SMART" id="SM01321">
    <property type="entry name" value="Y1_Tnp"/>
    <property type="match status" value="1"/>
</dbReference>
<feature type="domain" description="Transposase IS200-like" evidence="1">
    <location>
        <begin position="9"/>
        <end position="124"/>
    </location>
</feature>
<dbReference type="EMBL" id="VLKW01000004">
    <property type="protein sequence ID" value="TWI47479.1"/>
    <property type="molecule type" value="Genomic_DNA"/>
</dbReference>
<dbReference type="Pfam" id="PF01797">
    <property type="entry name" value="Y1_Tnp"/>
    <property type="match status" value="1"/>
</dbReference>
<gene>
    <name evidence="2" type="ORF">IP92_02539</name>
</gene>
<dbReference type="InterPro" id="IPR036515">
    <property type="entry name" value="Transposase_17_sf"/>
</dbReference>
<evidence type="ECO:0000313" key="2">
    <source>
        <dbReference type="EMBL" id="TWI47479.1"/>
    </source>
</evidence>